<evidence type="ECO:0000259" key="9">
    <source>
        <dbReference type="Pfam" id="PF13231"/>
    </source>
</evidence>
<evidence type="ECO:0000256" key="7">
    <source>
        <dbReference type="ARBA" id="ARBA00023136"/>
    </source>
</evidence>
<keyword evidence="5 8" id="KW-0812">Transmembrane</keyword>
<comment type="caution">
    <text evidence="11">The sequence shown here is derived from an EMBL/GenBank/DDBJ whole genome shotgun (WGS) entry which is preliminary data.</text>
</comment>
<accession>A0ABP6ZPU0</accession>
<feature type="domain" description="Putative mannosyltransferase YkcA/B-like C-terminal" evidence="10">
    <location>
        <begin position="496"/>
        <end position="577"/>
    </location>
</feature>
<evidence type="ECO:0000313" key="11">
    <source>
        <dbReference type="EMBL" id="GAA3614535.1"/>
    </source>
</evidence>
<keyword evidence="6 8" id="KW-1133">Transmembrane helix</keyword>
<keyword evidence="4" id="KW-0808">Transferase</keyword>
<keyword evidence="12" id="KW-1185">Reference proteome</keyword>
<keyword evidence="7 8" id="KW-0472">Membrane</keyword>
<keyword evidence="2" id="KW-1003">Cell membrane</keyword>
<dbReference type="PANTHER" id="PTHR33908">
    <property type="entry name" value="MANNOSYLTRANSFERASE YKCB-RELATED"/>
    <property type="match status" value="1"/>
</dbReference>
<evidence type="ECO:0000256" key="4">
    <source>
        <dbReference type="ARBA" id="ARBA00022679"/>
    </source>
</evidence>
<dbReference type="EMBL" id="BAAAZO010000005">
    <property type="protein sequence ID" value="GAA3614535.1"/>
    <property type="molecule type" value="Genomic_DNA"/>
</dbReference>
<feature type="transmembrane region" description="Helical" evidence="8">
    <location>
        <begin position="321"/>
        <end position="341"/>
    </location>
</feature>
<feature type="transmembrane region" description="Helical" evidence="8">
    <location>
        <begin position="375"/>
        <end position="397"/>
    </location>
</feature>
<dbReference type="Proteomes" id="UP001501074">
    <property type="component" value="Unassembled WGS sequence"/>
</dbReference>
<feature type="transmembrane region" description="Helical" evidence="8">
    <location>
        <begin position="403"/>
        <end position="422"/>
    </location>
</feature>
<evidence type="ECO:0000259" key="10">
    <source>
        <dbReference type="Pfam" id="PF24878"/>
    </source>
</evidence>
<feature type="transmembrane region" description="Helical" evidence="8">
    <location>
        <begin position="115"/>
        <end position="137"/>
    </location>
</feature>
<dbReference type="Pfam" id="PF13231">
    <property type="entry name" value="PMT_2"/>
    <property type="match status" value="1"/>
</dbReference>
<reference evidence="12" key="1">
    <citation type="journal article" date="2019" name="Int. J. Syst. Evol. Microbiol.">
        <title>The Global Catalogue of Microorganisms (GCM) 10K type strain sequencing project: providing services to taxonomists for standard genome sequencing and annotation.</title>
        <authorList>
            <consortium name="The Broad Institute Genomics Platform"/>
            <consortium name="The Broad Institute Genome Sequencing Center for Infectious Disease"/>
            <person name="Wu L."/>
            <person name="Ma J."/>
        </authorList>
    </citation>
    <scope>NUCLEOTIDE SEQUENCE [LARGE SCALE GENOMIC DNA]</scope>
    <source>
        <strain evidence="12">JCM 16902</strain>
    </source>
</reference>
<protein>
    <submittedName>
        <fullName evidence="11">Glycosyltransferase family 39 protein</fullName>
    </submittedName>
</protein>
<feature type="transmembrane region" description="Helical" evidence="8">
    <location>
        <begin position="212"/>
        <end position="233"/>
    </location>
</feature>
<evidence type="ECO:0000313" key="12">
    <source>
        <dbReference type="Proteomes" id="UP001501074"/>
    </source>
</evidence>
<feature type="transmembrane region" description="Helical" evidence="8">
    <location>
        <begin position="167"/>
        <end position="200"/>
    </location>
</feature>
<evidence type="ECO:0000256" key="2">
    <source>
        <dbReference type="ARBA" id="ARBA00022475"/>
    </source>
</evidence>
<dbReference type="InterPro" id="IPR050297">
    <property type="entry name" value="LipidA_mod_glycosyltrf_83"/>
</dbReference>
<feature type="transmembrane region" description="Helical" evidence="8">
    <location>
        <begin position="292"/>
        <end position="309"/>
    </location>
</feature>
<keyword evidence="3" id="KW-0328">Glycosyltransferase</keyword>
<feature type="transmembrane region" description="Helical" evidence="8">
    <location>
        <begin position="347"/>
        <end position="368"/>
    </location>
</feature>
<feature type="domain" description="Glycosyltransferase RgtA/B/C/D-like" evidence="9">
    <location>
        <begin position="66"/>
        <end position="220"/>
    </location>
</feature>
<evidence type="ECO:0000256" key="5">
    <source>
        <dbReference type="ARBA" id="ARBA00022692"/>
    </source>
</evidence>
<comment type="subcellular location">
    <subcellularLocation>
        <location evidence="1">Cell membrane</location>
        <topology evidence="1">Multi-pass membrane protein</topology>
    </subcellularLocation>
</comment>
<evidence type="ECO:0000256" key="1">
    <source>
        <dbReference type="ARBA" id="ARBA00004651"/>
    </source>
</evidence>
<proteinExistence type="predicted"/>
<gene>
    <name evidence="11" type="ORF">GCM10022223_33500</name>
</gene>
<dbReference type="Pfam" id="PF24878">
    <property type="entry name" value="YkcB_C"/>
    <property type="match status" value="1"/>
</dbReference>
<organism evidence="11 12">
    <name type="scientific">Kineosporia mesophila</name>
    <dbReference type="NCBI Taxonomy" id="566012"/>
    <lineage>
        <taxon>Bacteria</taxon>
        <taxon>Bacillati</taxon>
        <taxon>Actinomycetota</taxon>
        <taxon>Actinomycetes</taxon>
        <taxon>Kineosporiales</taxon>
        <taxon>Kineosporiaceae</taxon>
        <taxon>Kineosporia</taxon>
    </lineage>
</organism>
<dbReference type="PANTHER" id="PTHR33908:SF3">
    <property type="entry name" value="UNDECAPRENYL PHOSPHATE-ALPHA-4-AMINO-4-DEOXY-L-ARABINOSE ARABINOSYL TRANSFERASE"/>
    <property type="match status" value="1"/>
</dbReference>
<dbReference type="InterPro" id="IPR038731">
    <property type="entry name" value="RgtA/B/C-like"/>
</dbReference>
<name>A0ABP6ZPU0_9ACTN</name>
<feature type="transmembrane region" description="Helical" evidence="8">
    <location>
        <begin position="429"/>
        <end position="449"/>
    </location>
</feature>
<sequence length="592" mass="63286">MPPLRLSRDRLPLLALLAASAALFTWQLSNSGLANAYYSAAVQAGAQSWKAMFFGSLDASNALTVDKPPLSLWPMILMTKLFGLSPWSVLLPQALEGVMAVALLYGCVHRTTRRAWPAVLAGVLFALTPVTVLMFRYNNPDALLTTLLLFSAYSTLRACESRRPTAWLVLAGSMIGLGFLTKMLAALLVLPALALSYLIFAQAPLMKRFAQVLAGALATLFAGGWWVAVVELWPASSRPWIGGSPVNSVLQLALGYNGVARITGSNQSNPENSGLRATNIARIGRTNLLTEVTWFVPAALILAGLAWYLSQYHPARRNIRAALLLWFIWIGVTATTFAAMAGIFHSYYTVVLAPAFAALVGIGAWLVAEYQWLKAVRYTGGLALALTSALAVSILLLTGRHDWAVAALVCTLGIVALVILHLGQRNPVAAYAAIAAVLVAPALSCLATISAPHTGANPMAGAGRGARTSQIEVWTNGFLQGETGGYRPVSSTVLERLRVADQHYRWSAGALGARSASAYQLSLGRPVLAIGGYKGDDPVPTLDEFIQLTESHQLHWFIPGGTLGASGRQIQDWVISNFTPIAVDGVRLYEVG</sequence>
<dbReference type="InterPro" id="IPR056785">
    <property type="entry name" value="YkcA/B-like_C"/>
</dbReference>
<evidence type="ECO:0000256" key="3">
    <source>
        <dbReference type="ARBA" id="ARBA00022676"/>
    </source>
</evidence>
<evidence type="ECO:0000256" key="6">
    <source>
        <dbReference type="ARBA" id="ARBA00022989"/>
    </source>
</evidence>
<feature type="transmembrane region" description="Helical" evidence="8">
    <location>
        <begin position="87"/>
        <end position="108"/>
    </location>
</feature>
<evidence type="ECO:0000256" key="8">
    <source>
        <dbReference type="SAM" id="Phobius"/>
    </source>
</evidence>